<feature type="signal peptide" evidence="1">
    <location>
        <begin position="1"/>
        <end position="23"/>
    </location>
</feature>
<dbReference type="AlphaFoldDB" id="A0A7R9QPK2"/>
<dbReference type="Proteomes" id="UP000728032">
    <property type="component" value="Unassembled WGS sequence"/>
</dbReference>
<dbReference type="EMBL" id="CAJPVJ010007028">
    <property type="protein sequence ID" value="CAG2170925.1"/>
    <property type="molecule type" value="Genomic_DNA"/>
</dbReference>
<evidence type="ECO:0000256" key="1">
    <source>
        <dbReference type="SAM" id="SignalP"/>
    </source>
</evidence>
<keyword evidence="3" id="KW-1185">Reference proteome</keyword>
<dbReference type="OrthoDB" id="10511031at2759"/>
<accession>A0A7R9QPK2</accession>
<organism evidence="2">
    <name type="scientific">Oppiella nova</name>
    <dbReference type="NCBI Taxonomy" id="334625"/>
    <lineage>
        <taxon>Eukaryota</taxon>
        <taxon>Metazoa</taxon>
        <taxon>Ecdysozoa</taxon>
        <taxon>Arthropoda</taxon>
        <taxon>Chelicerata</taxon>
        <taxon>Arachnida</taxon>
        <taxon>Acari</taxon>
        <taxon>Acariformes</taxon>
        <taxon>Sarcoptiformes</taxon>
        <taxon>Oribatida</taxon>
        <taxon>Brachypylina</taxon>
        <taxon>Oppioidea</taxon>
        <taxon>Oppiidae</taxon>
        <taxon>Oppiella</taxon>
    </lineage>
</organism>
<proteinExistence type="predicted"/>
<feature type="chain" id="PRO_5036211864" evidence="1">
    <location>
        <begin position="24"/>
        <end position="171"/>
    </location>
</feature>
<reference evidence="2" key="1">
    <citation type="submission" date="2020-11" db="EMBL/GenBank/DDBJ databases">
        <authorList>
            <person name="Tran Van P."/>
        </authorList>
    </citation>
    <scope>NUCLEOTIDE SEQUENCE</scope>
</reference>
<keyword evidence="1" id="KW-0732">Signal</keyword>
<evidence type="ECO:0000313" key="2">
    <source>
        <dbReference type="EMBL" id="CAD7653738.1"/>
    </source>
</evidence>
<feature type="non-terminal residue" evidence="2">
    <location>
        <position position="171"/>
    </location>
</feature>
<name>A0A7R9QPK2_9ACAR</name>
<evidence type="ECO:0000313" key="3">
    <source>
        <dbReference type="Proteomes" id="UP000728032"/>
    </source>
</evidence>
<gene>
    <name evidence="2" type="ORF">ONB1V03_LOCUS10391</name>
</gene>
<dbReference type="EMBL" id="OC921853">
    <property type="protein sequence ID" value="CAD7653738.1"/>
    <property type="molecule type" value="Genomic_DNA"/>
</dbReference>
<protein>
    <submittedName>
        <fullName evidence="2">Uncharacterized protein</fullName>
    </submittedName>
</protein>
<sequence>MFQITTIFVVCMICVIASEPAKAKGKANANNNANKKEEERVEAAMNQFFEKYCNEENPDTLTKLEACEKHEPQELKQIERECLIKVANITDKVTYKEMIKIECDQTLGDKFDKCENDKMTKMNLEKKYPNLQQIVKKIMPKIYALQLQFVFLLVDRIKMRKYQNCSSFGEY</sequence>